<sequence length="76" mass="8351">MDLFNLIRAPNPMKVKTGSRPRAPHEVPLLTLTATQVIEMDEPVVATDSSGVPSTMKRSSWILLMRPGPRTGEPLL</sequence>
<organism evidence="1">
    <name type="scientific">Tanacetum cinerariifolium</name>
    <name type="common">Dalmatian daisy</name>
    <name type="synonym">Chrysanthemum cinerariifolium</name>
    <dbReference type="NCBI Taxonomy" id="118510"/>
    <lineage>
        <taxon>Eukaryota</taxon>
        <taxon>Viridiplantae</taxon>
        <taxon>Streptophyta</taxon>
        <taxon>Embryophyta</taxon>
        <taxon>Tracheophyta</taxon>
        <taxon>Spermatophyta</taxon>
        <taxon>Magnoliopsida</taxon>
        <taxon>eudicotyledons</taxon>
        <taxon>Gunneridae</taxon>
        <taxon>Pentapetalae</taxon>
        <taxon>asterids</taxon>
        <taxon>campanulids</taxon>
        <taxon>Asterales</taxon>
        <taxon>Asteraceae</taxon>
        <taxon>Asteroideae</taxon>
        <taxon>Anthemideae</taxon>
        <taxon>Anthemidinae</taxon>
        <taxon>Tanacetum</taxon>
    </lineage>
</organism>
<dbReference type="EMBL" id="BKCJ011138253">
    <property type="protein sequence ID" value="GFC92565.1"/>
    <property type="molecule type" value="Genomic_DNA"/>
</dbReference>
<proteinExistence type="predicted"/>
<dbReference type="AlphaFoldDB" id="A0A699S5H4"/>
<protein>
    <submittedName>
        <fullName evidence="1">Uncharacterized protein</fullName>
    </submittedName>
</protein>
<gene>
    <name evidence="1" type="ORF">Tci_864535</name>
</gene>
<accession>A0A699S5H4</accession>
<comment type="caution">
    <text evidence="1">The sequence shown here is derived from an EMBL/GenBank/DDBJ whole genome shotgun (WGS) entry which is preliminary data.</text>
</comment>
<evidence type="ECO:0000313" key="1">
    <source>
        <dbReference type="EMBL" id="GFC92565.1"/>
    </source>
</evidence>
<reference evidence="1" key="1">
    <citation type="journal article" date="2019" name="Sci. Rep.">
        <title>Draft genome of Tanacetum cinerariifolium, the natural source of mosquito coil.</title>
        <authorList>
            <person name="Yamashiro T."/>
            <person name="Shiraishi A."/>
            <person name="Satake H."/>
            <person name="Nakayama K."/>
        </authorList>
    </citation>
    <scope>NUCLEOTIDE SEQUENCE</scope>
</reference>
<name>A0A699S5H4_TANCI</name>
<feature type="non-terminal residue" evidence="1">
    <location>
        <position position="1"/>
    </location>
</feature>